<dbReference type="PANTHER" id="PTHR43272:SF6">
    <property type="entry name" value="LONG CHAIN ACYL-COA SYNTHETASE 1"/>
    <property type="match status" value="1"/>
</dbReference>
<dbReference type="GO" id="GO:0010143">
    <property type="term" value="P:cutin biosynthetic process"/>
    <property type="evidence" value="ECO:0007669"/>
    <property type="project" value="TreeGrafter"/>
</dbReference>
<comment type="catalytic activity">
    <reaction evidence="6">
        <text>(E)-4-coumarate + ATP + CoA = (E)-4-coumaroyl-CoA + AMP + diphosphate</text>
        <dbReference type="Rhea" id="RHEA:19641"/>
        <dbReference type="ChEBI" id="CHEBI:12876"/>
        <dbReference type="ChEBI" id="CHEBI:30616"/>
        <dbReference type="ChEBI" id="CHEBI:33019"/>
        <dbReference type="ChEBI" id="CHEBI:57287"/>
        <dbReference type="ChEBI" id="CHEBI:85008"/>
        <dbReference type="ChEBI" id="CHEBI:456215"/>
        <dbReference type="EC" id="6.2.1.12"/>
    </reaction>
    <physiologicalReaction direction="left-to-right" evidence="6">
        <dbReference type="Rhea" id="RHEA:19642"/>
    </physiologicalReaction>
</comment>
<dbReference type="CDD" id="cd05927">
    <property type="entry name" value="LC-FACS_euk"/>
    <property type="match status" value="1"/>
</dbReference>
<comment type="similarity">
    <text evidence="1 7">Belongs to the ATP-dependent AMP-binding enzyme family.</text>
</comment>
<dbReference type="InterPro" id="IPR042099">
    <property type="entry name" value="ANL_N_sf"/>
</dbReference>
<protein>
    <recommendedName>
        <fullName evidence="7">Long-chain-fatty-acid--CoA ligase</fullName>
        <ecNumber evidence="7">6.2.1.3</ecNumber>
    </recommendedName>
</protein>
<comment type="catalytic activity">
    <reaction evidence="7">
        <text>a long-chain fatty acid + ATP + CoA = a long-chain fatty acyl-CoA + AMP + diphosphate</text>
        <dbReference type="Rhea" id="RHEA:15421"/>
        <dbReference type="ChEBI" id="CHEBI:30616"/>
        <dbReference type="ChEBI" id="CHEBI:33019"/>
        <dbReference type="ChEBI" id="CHEBI:57287"/>
        <dbReference type="ChEBI" id="CHEBI:57560"/>
        <dbReference type="ChEBI" id="CHEBI:83139"/>
        <dbReference type="ChEBI" id="CHEBI:456215"/>
        <dbReference type="EC" id="6.2.1.3"/>
    </reaction>
</comment>
<dbReference type="SUPFAM" id="SSF56801">
    <property type="entry name" value="Acetyl-CoA synthetase-like"/>
    <property type="match status" value="1"/>
</dbReference>
<sequence>MQQLIKPVAVEVEGGKPGKDGELSVGPVYRCILAKDGFPPPKPGMSTSWELFSVAADKYSGNRMLGWRELTNGKLGAYLWKTYGEVFKEVLHIGSALRHLGAEPGSRVGIYGINCPQWIIAMQACNGYNLICVPLYDTLGAAAVDYVIDHAEIDFVFVQDTKVKGVRTLPVNEQHFSTLFRTIICFTSLTDELRNDATNLGVKPYSWNEFILLGKDYPSNPIPPQCHDICTIMYTSGTSGNPKGVILTHDNHAMYVRSVEVFMEQFEEKMTVDDVYLSFLPLAHILDRMIEEYFFFKGASVGYYHGDLNALREDLMELRPTLFTGVPRVFERVHGGILKALDELRPMRRKVFNFLYQYKLSWMKAGYSHKTASRLADFLAFRKVNARLGGRIRLIISGGAPISSELEEFLRVTSCSYFVQGYGLTETCGLSSVNIPDDMSMIGTVGVPSTYNEVRLVEVPEMGYDPLANPSRGEICVRGKTLFSGYFKNEELTREVIKDGWFHTGDIGEMRPDGVLKIIDRKKNIFKLSQGEYVAVEFLEKVYSISTIVEDIWVYGDSFQSTLVAVVVPHQENTMKWAELKGYSGSFSELCSLDQLRDHILLDLKAIAEKEKLKGFEQIKGVFLDPEPFDIEKGLVTPTMKKRRPQMKKHYEEDINRLYRGLAGVKKSNGIM</sequence>
<dbReference type="InterPro" id="IPR020845">
    <property type="entry name" value="AMP-binding_CS"/>
</dbReference>
<keyword evidence="10" id="KW-1185">Reference proteome</keyword>
<dbReference type="EMBL" id="LR746264">
    <property type="protein sequence ID" value="CAA7388273.1"/>
    <property type="molecule type" value="Genomic_DNA"/>
</dbReference>
<dbReference type="GO" id="GO:0010025">
    <property type="term" value="P:wax biosynthetic process"/>
    <property type="evidence" value="ECO:0007669"/>
    <property type="project" value="TreeGrafter"/>
</dbReference>
<evidence type="ECO:0000256" key="6">
    <source>
        <dbReference type="ARBA" id="ARBA00034252"/>
    </source>
</evidence>
<dbReference type="Gene3D" id="3.40.50.12780">
    <property type="entry name" value="N-terminal domain of ligase-like"/>
    <property type="match status" value="1"/>
</dbReference>
<evidence type="ECO:0000313" key="9">
    <source>
        <dbReference type="EMBL" id="CAA7388273.1"/>
    </source>
</evidence>
<evidence type="ECO:0000256" key="5">
    <source>
        <dbReference type="ARBA" id="ARBA00022840"/>
    </source>
</evidence>
<dbReference type="GO" id="GO:0016020">
    <property type="term" value="C:membrane"/>
    <property type="evidence" value="ECO:0007669"/>
    <property type="project" value="TreeGrafter"/>
</dbReference>
<evidence type="ECO:0000256" key="3">
    <source>
        <dbReference type="ARBA" id="ARBA00022741"/>
    </source>
</evidence>
<keyword evidence="7" id="KW-0443">Lipid metabolism</keyword>
<dbReference type="GO" id="GO:0016207">
    <property type="term" value="F:4-coumarate-CoA ligase activity"/>
    <property type="evidence" value="ECO:0007669"/>
    <property type="project" value="UniProtKB-EC"/>
</dbReference>
<dbReference type="InterPro" id="IPR045311">
    <property type="entry name" value="LC-FACS_euk"/>
</dbReference>
<dbReference type="GO" id="GO:0005783">
    <property type="term" value="C:endoplasmic reticulum"/>
    <property type="evidence" value="ECO:0007669"/>
    <property type="project" value="TreeGrafter"/>
</dbReference>
<dbReference type="InterPro" id="IPR000873">
    <property type="entry name" value="AMP-dep_synth/lig_dom"/>
</dbReference>
<accession>A0A7I8JWQ2</accession>
<dbReference type="AlphaFoldDB" id="A0A7I8JWQ2"/>
<proteinExistence type="inferred from homology"/>
<keyword evidence="3 7" id="KW-0547">Nucleotide-binding</keyword>
<dbReference type="EC" id="6.2.1.3" evidence="7"/>
<evidence type="ECO:0000256" key="2">
    <source>
        <dbReference type="ARBA" id="ARBA00022598"/>
    </source>
</evidence>
<gene>
    <name evidence="9" type="ORF">SI8410_01000541</name>
</gene>
<dbReference type="PANTHER" id="PTHR43272">
    <property type="entry name" value="LONG-CHAIN-FATTY-ACID--COA LIGASE"/>
    <property type="match status" value="1"/>
</dbReference>
<dbReference type="GO" id="GO:0005524">
    <property type="term" value="F:ATP binding"/>
    <property type="evidence" value="ECO:0007669"/>
    <property type="project" value="UniProtKB-KW"/>
</dbReference>
<dbReference type="GO" id="GO:0106290">
    <property type="term" value="F:trans-cinnamate-CoA ligase activity"/>
    <property type="evidence" value="ECO:0007669"/>
    <property type="project" value="UniProtKB-ARBA"/>
</dbReference>
<dbReference type="GO" id="GO:0004467">
    <property type="term" value="F:long-chain fatty acid-CoA ligase activity"/>
    <property type="evidence" value="ECO:0007669"/>
    <property type="project" value="UniProtKB-EC"/>
</dbReference>
<keyword evidence="5 7" id="KW-0067">ATP-binding</keyword>
<evidence type="ECO:0000256" key="1">
    <source>
        <dbReference type="ARBA" id="ARBA00006432"/>
    </source>
</evidence>
<keyword evidence="2 7" id="KW-0436">Ligase</keyword>
<evidence type="ECO:0000313" key="10">
    <source>
        <dbReference type="Proteomes" id="UP000663760"/>
    </source>
</evidence>
<keyword evidence="4 7" id="KW-0276">Fatty acid metabolism</keyword>
<dbReference type="GO" id="GO:0009698">
    <property type="term" value="P:phenylpropanoid metabolic process"/>
    <property type="evidence" value="ECO:0007669"/>
    <property type="project" value="UniProtKB-ARBA"/>
</dbReference>
<evidence type="ECO:0000259" key="8">
    <source>
        <dbReference type="Pfam" id="PF00501"/>
    </source>
</evidence>
<dbReference type="Proteomes" id="UP000663760">
    <property type="component" value="Chromosome 1"/>
</dbReference>
<reference evidence="9" key="1">
    <citation type="submission" date="2020-02" db="EMBL/GenBank/DDBJ databases">
        <authorList>
            <person name="Scholz U."/>
            <person name="Mascher M."/>
            <person name="Fiebig A."/>
        </authorList>
    </citation>
    <scope>NUCLEOTIDE SEQUENCE</scope>
</reference>
<dbReference type="OrthoDB" id="1700726at2759"/>
<evidence type="ECO:0000256" key="4">
    <source>
        <dbReference type="ARBA" id="ARBA00022832"/>
    </source>
</evidence>
<dbReference type="Pfam" id="PF00501">
    <property type="entry name" value="AMP-binding"/>
    <property type="match status" value="1"/>
</dbReference>
<feature type="domain" description="AMP-dependent synthetase/ligase" evidence="8">
    <location>
        <begin position="76"/>
        <end position="487"/>
    </location>
</feature>
<dbReference type="PROSITE" id="PS00455">
    <property type="entry name" value="AMP_BINDING"/>
    <property type="match status" value="1"/>
</dbReference>
<evidence type="ECO:0000256" key="7">
    <source>
        <dbReference type="RuleBase" id="RU369030"/>
    </source>
</evidence>
<name>A0A7I8JWQ2_SPIIN</name>
<comment type="function">
    <text evidence="7">Catalyzes the conversion of long-chain fatty acids to their active form acyl-CoAs for both synthesis of cellular lipids, and degradation via beta-oxidation.</text>
</comment>
<organism evidence="9 10">
    <name type="scientific">Spirodela intermedia</name>
    <name type="common">Intermediate duckweed</name>
    <dbReference type="NCBI Taxonomy" id="51605"/>
    <lineage>
        <taxon>Eukaryota</taxon>
        <taxon>Viridiplantae</taxon>
        <taxon>Streptophyta</taxon>
        <taxon>Embryophyta</taxon>
        <taxon>Tracheophyta</taxon>
        <taxon>Spermatophyta</taxon>
        <taxon>Magnoliopsida</taxon>
        <taxon>Liliopsida</taxon>
        <taxon>Araceae</taxon>
        <taxon>Lemnoideae</taxon>
        <taxon>Spirodela</taxon>
    </lineage>
</organism>